<dbReference type="EMBL" id="BBNS01000023">
    <property type="protein sequence ID" value="GAL72376.1"/>
    <property type="molecule type" value="Genomic_DNA"/>
</dbReference>
<dbReference type="Gene3D" id="2.130.10.10">
    <property type="entry name" value="YVTN repeat-like/Quinoprotein amine dehydrogenase"/>
    <property type="match status" value="1"/>
</dbReference>
<protein>
    <recommendedName>
        <fullName evidence="1">Pyrrolo-quinoline quinone repeat domain-containing protein</fullName>
    </recommendedName>
</protein>
<sequence length="216" mass="24659">MREMGSRGNKGISKHVVFINRKTGQVDRRIDAGHVDYRAGYAPLVANEKYVVYPYTVHDIEERPPLCSPFTRIIAKDTKTGSRLWDFNIGPHFSEPYLEGDVVYVANQKGDVYCLDIPGKFGPASAQRINWEFKADGAVNRKVEVDDRHVYFGSNNGTVYCLDKKQESWYGNSTWKTLNQTHSGNLRPCVEKWKIVYRFGSQKIIVFGHPIRNVGL</sequence>
<dbReference type="InterPro" id="IPR015943">
    <property type="entry name" value="WD40/YVTN_repeat-like_dom_sf"/>
</dbReference>
<evidence type="ECO:0000259" key="1">
    <source>
        <dbReference type="Pfam" id="PF13360"/>
    </source>
</evidence>
<organism evidence="2 3">
    <name type="scientific">Jejuia pallidilutea</name>
    <dbReference type="NCBI Taxonomy" id="504487"/>
    <lineage>
        <taxon>Bacteria</taxon>
        <taxon>Pseudomonadati</taxon>
        <taxon>Bacteroidota</taxon>
        <taxon>Flavobacteriia</taxon>
        <taxon>Flavobacteriales</taxon>
        <taxon>Flavobacteriaceae</taxon>
        <taxon>Jejuia</taxon>
    </lineage>
</organism>
<dbReference type="SUPFAM" id="SSF50998">
    <property type="entry name" value="Quinoprotein alcohol dehydrogenase-like"/>
    <property type="match status" value="1"/>
</dbReference>
<proteinExistence type="predicted"/>
<dbReference type="Pfam" id="PF13360">
    <property type="entry name" value="PQQ_2"/>
    <property type="match status" value="1"/>
</dbReference>
<dbReference type="Proteomes" id="UP000029646">
    <property type="component" value="Unassembled WGS sequence"/>
</dbReference>
<comment type="caution">
    <text evidence="2">The sequence shown here is derived from an EMBL/GenBank/DDBJ whole genome shotgun (WGS) entry which is preliminary data.</text>
</comment>
<dbReference type="AlphaFoldDB" id="A0A090W611"/>
<gene>
    <name evidence="2" type="ORF">JCM19302_3654</name>
</gene>
<dbReference type="InterPro" id="IPR011047">
    <property type="entry name" value="Quinoprotein_ADH-like_sf"/>
</dbReference>
<feature type="domain" description="Pyrrolo-quinoline quinone repeat" evidence="1">
    <location>
        <begin position="72"/>
        <end position="204"/>
    </location>
</feature>
<dbReference type="InterPro" id="IPR002372">
    <property type="entry name" value="PQQ_rpt_dom"/>
</dbReference>
<evidence type="ECO:0000313" key="3">
    <source>
        <dbReference type="Proteomes" id="UP000029646"/>
    </source>
</evidence>
<dbReference type="Gene3D" id="2.40.10.480">
    <property type="match status" value="1"/>
</dbReference>
<reference evidence="2 3" key="1">
    <citation type="journal article" date="2014" name="Genome Announc.">
        <title>Draft Genome Sequence of Marine Flavobacterium Jejuia pallidilutea Strain 11shimoA1 and Pigmentation Mutants.</title>
        <authorList>
            <person name="Takatani N."/>
            <person name="Nakanishi M."/>
            <person name="Meirelles P."/>
            <person name="Mino S."/>
            <person name="Suda W."/>
            <person name="Oshima K."/>
            <person name="Hattori M."/>
            <person name="Ohkuma M."/>
            <person name="Hosokawa M."/>
            <person name="Miyashita K."/>
            <person name="Thompson F.L."/>
            <person name="Niwa A."/>
            <person name="Sawabe T."/>
            <person name="Sawabe T."/>
        </authorList>
    </citation>
    <scope>NUCLEOTIDE SEQUENCE [LARGE SCALE GENOMIC DNA]</scope>
    <source>
        <strain evidence="3">JCM19302</strain>
    </source>
</reference>
<name>A0A090W611_9FLAO</name>
<evidence type="ECO:0000313" key="2">
    <source>
        <dbReference type="EMBL" id="GAL72376.1"/>
    </source>
</evidence>
<accession>A0A090W611</accession>